<organism evidence="2 3">
    <name type="scientific">Occultella glacieicola</name>
    <dbReference type="NCBI Taxonomy" id="2518684"/>
    <lineage>
        <taxon>Bacteria</taxon>
        <taxon>Bacillati</taxon>
        <taxon>Actinomycetota</taxon>
        <taxon>Actinomycetes</taxon>
        <taxon>Micrococcales</taxon>
        <taxon>Ruaniaceae</taxon>
        <taxon>Occultella</taxon>
    </lineage>
</organism>
<protein>
    <submittedName>
        <fullName evidence="2">Tryptophan-rich sensory protein</fullName>
    </submittedName>
</protein>
<gene>
    <name evidence="2" type="ORF">EXU48_22300</name>
</gene>
<proteinExistence type="predicted"/>
<keyword evidence="3" id="KW-1185">Reference proteome</keyword>
<feature type="transmembrane region" description="Helical" evidence="1">
    <location>
        <begin position="149"/>
        <end position="173"/>
    </location>
</feature>
<feature type="transmembrane region" description="Helical" evidence="1">
    <location>
        <begin position="230"/>
        <end position="249"/>
    </location>
</feature>
<accession>A0ABY2DXK0</accession>
<dbReference type="EMBL" id="SMNA01000015">
    <property type="protein sequence ID" value="TDE88864.1"/>
    <property type="molecule type" value="Genomic_DNA"/>
</dbReference>
<keyword evidence="1" id="KW-0472">Membrane</keyword>
<dbReference type="Proteomes" id="UP000504882">
    <property type="component" value="Unassembled WGS sequence"/>
</dbReference>
<feature type="transmembrane region" description="Helical" evidence="1">
    <location>
        <begin position="54"/>
        <end position="74"/>
    </location>
</feature>
<evidence type="ECO:0000256" key="1">
    <source>
        <dbReference type="SAM" id="Phobius"/>
    </source>
</evidence>
<dbReference type="Gene3D" id="1.20.1260.100">
    <property type="entry name" value="TspO/MBR protein"/>
    <property type="match status" value="1"/>
</dbReference>
<feature type="transmembrane region" description="Helical" evidence="1">
    <location>
        <begin position="110"/>
        <end position="129"/>
    </location>
</feature>
<reference evidence="2 3" key="1">
    <citation type="submission" date="2019-03" db="EMBL/GenBank/DDBJ databases">
        <title>Genomic features of bacteria from cold environments.</title>
        <authorList>
            <person name="Shen L."/>
        </authorList>
    </citation>
    <scope>NUCLEOTIDE SEQUENCE [LARGE SCALE GENOMIC DNA]</scope>
    <source>
        <strain evidence="3">T3246-1</strain>
    </source>
</reference>
<evidence type="ECO:0000313" key="3">
    <source>
        <dbReference type="Proteomes" id="UP000504882"/>
    </source>
</evidence>
<feature type="transmembrane region" description="Helical" evidence="1">
    <location>
        <begin position="205"/>
        <end position="224"/>
    </location>
</feature>
<evidence type="ECO:0000313" key="2">
    <source>
        <dbReference type="EMBL" id="TDE88864.1"/>
    </source>
</evidence>
<feature type="transmembrane region" description="Helical" evidence="1">
    <location>
        <begin position="179"/>
        <end position="198"/>
    </location>
</feature>
<name>A0ABY2DXK0_9MICO</name>
<dbReference type="InterPro" id="IPR038330">
    <property type="entry name" value="TspO/MBR-related_sf"/>
</dbReference>
<feature type="transmembrane region" description="Helical" evidence="1">
    <location>
        <begin position="86"/>
        <end position="104"/>
    </location>
</feature>
<keyword evidence="1" id="KW-0812">Transmembrane</keyword>
<feature type="transmembrane region" description="Helical" evidence="1">
    <location>
        <begin position="14"/>
        <end position="34"/>
    </location>
</feature>
<keyword evidence="1" id="KW-1133">Transmembrane helix</keyword>
<sequence length="263" mass="26778">MPARRSDRPWARRIAVSAAFVVCVIGSMIGVGVFGGTPISEAAGGLLAADGTYIAPGSGAFSIWTVIYVGLGLYTLWQWWDADSRGLAWLAAASMVLNAAWILVVQAGWVLASVLVIAALLGVLSALFVRCHRNRPAGRVEAVLTDGVFGLYLGWVCVAICANVAAALVGAGFDGFGAPQWWAVGVLAVAALVGVALARFAAGRLAVAAALIWGLAWIAVARAATEPSSTAVAIAAGVAAAVVAVATVVTRLRGMPSVGTPVR</sequence>
<comment type="caution">
    <text evidence="2">The sequence shown here is derived from an EMBL/GenBank/DDBJ whole genome shotgun (WGS) entry which is preliminary data.</text>
</comment>